<dbReference type="AlphaFoldDB" id="A0A078GK12"/>
<dbReference type="OMA" id="YPVSRQI"/>
<name>A0A078GK12_BRANA</name>
<protein>
    <submittedName>
        <fullName evidence="1">BnaC09g11990D protein</fullName>
    </submittedName>
</protein>
<dbReference type="Gramene" id="CDY25574">
    <property type="protein sequence ID" value="CDY25574"/>
    <property type="gene ID" value="GSBRNA2T00032835001"/>
</dbReference>
<dbReference type="PaxDb" id="3708-A0A078GK12"/>
<reference evidence="1 2" key="1">
    <citation type="journal article" date="2014" name="Science">
        <title>Plant genetics. Early allopolyploid evolution in the post-Neolithic Brassica napus oilseed genome.</title>
        <authorList>
            <person name="Chalhoub B."/>
            <person name="Denoeud F."/>
            <person name="Liu S."/>
            <person name="Parkin I.A."/>
            <person name="Tang H."/>
            <person name="Wang X."/>
            <person name="Chiquet J."/>
            <person name="Belcram H."/>
            <person name="Tong C."/>
            <person name="Samans B."/>
            <person name="Correa M."/>
            <person name="Da Silva C."/>
            <person name="Just J."/>
            <person name="Falentin C."/>
            <person name="Koh C.S."/>
            <person name="Le Clainche I."/>
            <person name="Bernard M."/>
            <person name="Bento P."/>
            <person name="Noel B."/>
            <person name="Labadie K."/>
            <person name="Alberti A."/>
            <person name="Charles M."/>
            <person name="Arnaud D."/>
            <person name="Guo H."/>
            <person name="Daviaud C."/>
            <person name="Alamery S."/>
            <person name="Jabbari K."/>
            <person name="Zhao M."/>
            <person name="Edger P.P."/>
            <person name="Chelaifa H."/>
            <person name="Tack D."/>
            <person name="Lassalle G."/>
            <person name="Mestiri I."/>
            <person name="Schnel N."/>
            <person name="Le Paslier M.C."/>
            <person name="Fan G."/>
            <person name="Renault V."/>
            <person name="Bayer P.E."/>
            <person name="Golicz A.A."/>
            <person name="Manoli S."/>
            <person name="Lee T.H."/>
            <person name="Thi V.H."/>
            <person name="Chalabi S."/>
            <person name="Hu Q."/>
            <person name="Fan C."/>
            <person name="Tollenaere R."/>
            <person name="Lu Y."/>
            <person name="Battail C."/>
            <person name="Shen J."/>
            <person name="Sidebottom C.H."/>
            <person name="Wang X."/>
            <person name="Canaguier A."/>
            <person name="Chauveau A."/>
            <person name="Berard A."/>
            <person name="Deniot G."/>
            <person name="Guan M."/>
            <person name="Liu Z."/>
            <person name="Sun F."/>
            <person name="Lim Y.P."/>
            <person name="Lyons E."/>
            <person name="Town C.D."/>
            <person name="Bancroft I."/>
            <person name="Wang X."/>
            <person name="Meng J."/>
            <person name="Ma J."/>
            <person name="Pires J.C."/>
            <person name="King G.J."/>
            <person name="Brunel D."/>
            <person name="Delourme R."/>
            <person name="Renard M."/>
            <person name="Aury J.M."/>
            <person name="Adams K.L."/>
            <person name="Batley J."/>
            <person name="Snowdon R.J."/>
            <person name="Tost J."/>
            <person name="Edwards D."/>
            <person name="Zhou Y."/>
            <person name="Hua W."/>
            <person name="Sharpe A.G."/>
            <person name="Paterson A.H."/>
            <person name="Guan C."/>
            <person name="Wincker P."/>
        </authorList>
    </citation>
    <scope>NUCLEOTIDE SEQUENCE [LARGE SCALE GENOMIC DNA]</scope>
    <source>
        <strain evidence="2">cv. Darmor-bzh</strain>
    </source>
</reference>
<sequence>MMVKVLSLLDLDPVRTTALVDDDLSSTLQYPVSRQIGGINTDLMLSSVDTRTTSDDKSNANASGGFIIPAGADTTLFGHGSKLNMPLPLKCILKVRA</sequence>
<keyword evidence="2" id="KW-1185">Reference proteome</keyword>
<gene>
    <name evidence="1" type="primary">BnaC09g11990D</name>
    <name evidence="1" type="ORF">GSBRNA2T00032835001</name>
</gene>
<dbReference type="EMBL" id="LK032176">
    <property type="protein sequence ID" value="CDY25574.1"/>
    <property type="molecule type" value="Genomic_DNA"/>
</dbReference>
<proteinExistence type="predicted"/>
<evidence type="ECO:0000313" key="2">
    <source>
        <dbReference type="Proteomes" id="UP000028999"/>
    </source>
</evidence>
<organism evidence="1 2">
    <name type="scientific">Brassica napus</name>
    <name type="common">Rape</name>
    <dbReference type="NCBI Taxonomy" id="3708"/>
    <lineage>
        <taxon>Eukaryota</taxon>
        <taxon>Viridiplantae</taxon>
        <taxon>Streptophyta</taxon>
        <taxon>Embryophyta</taxon>
        <taxon>Tracheophyta</taxon>
        <taxon>Spermatophyta</taxon>
        <taxon>Magnoliopsida</taxon>
        <taxon>eudicotyledons</taxon>
        <taxon>Gunneridae</taxon>
        <taxon>Pentapetalae</taxon>
        <taxon>rosids</taxon>
        <taxon>malvids</taxon>
        <taxon>Brassicales</taxon>
        <taxon>Brassicaceae</taxon>
        <taxon>Brassiceae</taxon>
        <taxon>Brassica</taxon>
    </lineage>
</organism>
<evidence type="ECO:0000313" key="1">
    <source>
        <dbReference type="EMBL" id="CDY25574.1"/>
    </source>
</evidence>
<accession>A0A078GK12</accession>
<dbReference type="Proteomes" id="UP000028999">
    <property type="component" value="Unassembled WGS sequence"/>
</dbReference>